<dbReference type="InterPro" id="IPR019903">
    <property type="entry name" value="RIC_family"/>
</dbReference>
<name>A0A345IM95_9DEIO</name>
<evidence type="ECO:0000256" key="2">
    <source>
        <dbReference type="ARBA" id="ARBA00022490"/>
    </source>
</evidence>
<evidence type="ECO:0000313" key="8">
    <source>
        <dbReference type="Proteomes" id="UP000253744"/>
    </source>
</evidence>
<dbReference type="RefSeq" id="WP_114673470.1">
    <property type="nucleotide sequence ID" value="NZ_CP031163.1"/>
</dbReference>
<dbReference type="PANTHER" id="PTHR36438">
    <property type="entry name" value="IRON-SULFUR CLUSTER REPAIR PROTEIN YTFE"/>
    <property type="match status" value="1"/>
</dbReference>
<protein>
    <recommendedName>
        <fullName evidence="6">Hemerythrin-like domain-containing protein</fullName>
    </recommendedName>
</protein>
<keyword evidence="7" id="KW-0614">Plasmid</keyword>
<dbReference type="Pfam" id="PF01814">
    <property type="entry name" value="Hemerythrin"/>
    <property type="match status" value="1"/>
</dbReference>
<organism evidence="7 8">
    <name type="scientific">Deinococcus wulumuqiensis</name>
    <dbReference type="NCBI Taxonomy" id="980427"/>
    <lineage>
        <taxon>Bacteria</taxon>
        <taxon>Thermotogati</taxon>
        <taxon>Deinococcota</taxon>
        <taxon>Deinococci</taxon>
        <taxon>Deinococcales</taxon>
        <taxon>Deinococcaceae</taxon>
        <taxon>Deinococcus</taxon>
    </lineage>
</organism>
<dbReference type="Proteomes" id="UP000253744">
    <property type="component" value="Plasmid pDrdI"/>
</dbReference>
<evidence type="ECO:0000256" key="1">
    <source>
        <dbReference type="ARBA" id="ARBA00004496"/>
    </source>
</evidence>
<reference evidence="7 8" key="1">
    <citation type="submission" date="2018-07" db="EMBL/GenBank/DDBJ databases">
        <title>Complete Genome and Methylome Analysis of Deinococcus wulumuqiensis NEB 479.</title>
        <authorList>
            <person name="Fomenkov A."/>
            <person name="Luyten Y."/>
            <person name="Vincze T."/>
            <person name="Anton B.P."/>
            <person name="Clark T."/>
            <person name="Roberts R.J."/>
            <person name="Morgan R.D."/>
        </authorList>
    </citation>
    <scope>NUCLEOTIDE SEQUENCE [LARGE SCALE GENOMIC DNA]</scope>
    <source>
        <strain evidence="7 8">NEB 479</strain>
        <plasmid evidence="8">Plasmid pdrdi</plasmid>
    </source>
</reference>
<feature type="domain" description="Hemerythrin-like" evidence="6">
    <location>
        <begin position="72"/>
        <end position="215"/>
    </location>
</feature>
<accession>A0A345IM95</accession>
<geneLocation type="plasmid" evidence="8">
    <name>pdrdi</name>
</geneLocation>
<proteinExistence type="predicted"/>
<evidence type="ECO:0000256" key="4">
    <source>
        <dbReference type="ARBA" id="ARBA00023004"/>
    </source>
</evidence>
<sequence>MMSLDPSMTAAPFVAGGTDCTYTPGGPGIRAVAGDGRTPREAAERPDRAADPDPGDSEALSLSELCDQIVGTHHVSLRADLARLGALSRQVARQHGDSAPCLGTLNVVFQDLADRLETHLLKAEVMLFPAIRHLEAGRVADAPFGSHLQAPLKLLTEEHGAIHAALAGLRGVPHGGAPLEELPPSVRELLGGLAGLERGVREYLDREARVLFPRALARFGTVGV</sequence>
<dbReference type="AlphaFoldDB" id="A0A345IM95"/>
<evidence type="ECO:0000313" key="7">
    <source>
        <dbReference type="EMBL" id="AXH00818.1"/>
    </source>
</evidence>
<feature type="region of interest" description="Disordered" evidence="5">
    <location>
        <begin position="25"/>
        <end position="59"/>
    </location>
</feature>
<keyword evidence="3" id="KW-0479">Metal-binding</keyword>
<dbReference type="InterPro" id="IPR012312">
    <property type="entry name" value="Hemerythrin-like"/>
</dbReference>
<dbReference type="GO" id="GO:0005737">
    <property type="term" value="C:cytoplasm"/>
    <property type="evidence" value="ECO:0007669"/>
    <property type="project" value="UniProtKB-SubCell"/>
</dbReference>
<evidence type="ECO:0000256" key="5">
    <source>
        <dbReference type="SAM" id="MobiDB-lite"/>
    </source>
</evidence>
<dbReference type="PANTHER" id="PTHR36438:SF1">
    <property type="entry name" value="IRON-SULFUR CLUSTER REPAIR PROTEIN YTFE"/>
    <property type="match status" value="1"/>
</dbReference>
<keyword evidence="4" id="KW-0408">Iron</keyword>
<evidence type="ECO:0000259" key="6">
    <source>
        <dbReference type="Pfam" id="PF01814"/>
    </source>
</evidence>
<feature type="compositionally biased region" description="Basic and acidic residues" evidence="5">
    <location>
        <begin position="37"/>
        <end position="51"/>
    </location>
</feature>
<dbReference type="EMBL" id="CP031163">
    <property type="protein sequence ID" value="AXH00818.1"/>
    <property type="molecule type" value="Genomic_DNA"/>
</dbReference>
<dbReference type="KEGG" id="dwu:DVJ83_16965"/>
<dbReference type="Gene3D" id="1.20.120.520">
    <property type="entry name" value="nmb1532 protein domain like"/>
    <property type="match status" value="1"/>
</dbReference>
<evidence type="ECO:0000256" key="3">
    <source>
        <dbReference type="ARBA" id="ARBA00022723"/>
    </source>
</evidence>
<gene>
    <name evidence="7" type="ORF">DVJ83_16965</name>
</gene>
<keyword evidence="2" id="KW-0963">Cytoplasm</keyword>
<comment type="subcellular location">
    <subcellularLocation>
        <location evidence="1">Cytoplasm</location>
    </subcellularLocation>
</comment>
<dbReference type="GO" id="GO:0046872">
    <property type="term" value="F:metal ion binding"/>
    <property type="evidence" value="ECO:0007669"/>
    <property type="project" value="UniProtKB-KW"/>
</dbReference>